<name>A0A8S9HR27_BRACR</name>
<evidence type="ECO:0000313" key="2">
    <source>
        <dbReference type="EMBL" id="KAF2559650.1"/>
    </source>
</evidence>
<reference evidence="2" key="1">
    <citation type="submission" date="2019-12" db="EMBL/GenBank/DDBJ databases">
        <title>Genome sequencing and annotation of Brassica cretica.</title>
        <authorList>
            <person name="Studholme D.J."/>
            <person name="Sarris P.F."/>
        </authorList>
    </citation>
    <scope>NUCLEOTIDE SEQUENCE</scope>
    <source>
        <strain evidence="2">PFS-001/15</strain>
        <tissue evidence="2">Leaf</tissue>
    </source>
</reference>
<feature type="compositionally biased region" description="Polar residues" evidence="1">
    <location>
        <begin position="1"/>
        <end position="12"/>
    </location>
</feature>
<feature type="region of interest" description="Disordered" evidence="1">
    <location>
        <begin position="1"/>
        <end position="155"/>
    </location>
</feature>
<gene>
    <name evidence="2" type="ORF">F2Q68_00015066</name>
</gene>
<dbReference type="AlphaFoldDB" id="A0A8S9HR27"/>
<organism evidence="2 3">
    <name type="scientific">Brassica cretica</name>
    <name type="common">Mustard</name>
    <dbReference type="NCBI Taxonomy" id="69181"/>
    <lineage>
        <taxon>Eukaryota</taxon>
        <taxon>Viridiplantae</taxon>
        <taxon>Streptophyta</taxon>
        <taxon>Embryophyta</taxon>
        <taxon>Tracheophyta</taxon>
        <taxon>Spermatophyta</taxon>
        <taxon>Magnoliopsida</taxon>
        <taxon>eudicotyledons</taxon>
        <taxon>Gunneridae</taxon>
        <taxon>Pentapetalae</taxon>
        <taxon>rosids</taxon>
        <taxon>malvids</taxon>
        <taxon>Brassicales</taxon>
        <taxon>Brassicaceae</taxon>
        <taxon>Brassiceae</taxon>
        <taxon>Brassica</taxon>
    </lineage>
</organism>
<feature type="compositionally biased region" description="Polar residues" evidence="1">
    <location>
        <begin position="104"/>
        <end position="115"/>
    </location>
</feature>
<feature type="compositionally biased region" description="Polar residues" evidence="1">
    <location>
        <begin position="61"/>
        <end position="72"/>
    </location>
</feature>
<comment type="caution">
    <text evidence="2">The sequence shown here is derived from an EMBL/GenBank/DDBJ whole genome shotgun (WGS) entry which is preliminary data.</text>
</comment>
<protein>
    <submittedName>
        <fullName evidence="2">Uncharacterized protein</fullName>
    </submittedName>
</protein>
<sequence length="155" mass="17191">MIKQDALSSLRNKNPRQPDWPEEEKPRDQTRDLEGRPLREGVPGKENSPIQETRESEKSQEGLSSKGSQSPPSVFERLGSLSASSSEKKRRTSDLHSSKRRRSSNSGDRITNTAWLETREDNMTSPSVFQRLGSQGKGSEGRNSGDKTHSALVAA</sequence>
<accession>A0A8S9HR27</accession>
<feature type="compositionally biased region" description="Basic and acidic residues" evidence="1">
    <location>
        <begin position="23"/>
        <end position="43"/>
    </location>
</feature>
<evidence type="ECO:0000313" key="3">
    <source>
        <dbReference type="Proteomes" id="UP000712281"/>
    </source>
</evidence>
<evidence type="ECO:0000256" key="1">
    <source>
        <dbReference type="SAM" id="MobiDB-lite"/>
    </source>
</evidence>
<dbReference type="EMBL" id="QGKW02001940">
    <property type="protein sequence ID" value="KAF2559650.1"/>
    <property type="molecule type" value="Genomic_DNA"/>
</dbReference>
<proteinExistence type="predicted"/>
<feature type="compositionally biased region" description="Basic and acidic residues" evidence="1">
    <location>
        <begin position="139"/>
        <end position="149"/>
    </location>
</feature>
<dbReference type="Proteomes" id="UP000712281">
    <property type="component" value="Unassembled WGS sequence"/>
</dbReference>